<evidence type="ECO:0000259" key="4">
    <source>
        <dbReference type="Pfam" id="PF00149"/>
    </source>
</evidence>
<evidence type="ECO:0000313" key="6">
    <source>
        <dbReference type="Proteomes" id="UP000007721"/>
    </source>
</evidence>
<dbReference type="CDD" id="cd07385">
    <property type="entry name" value="MPP_YkuE_C"/>
    <property type="match status" value="1"/>
</dbReference>
<keyword evidence="2" id="KW-0378">Hydrolase</keyword>
<name>B9M8U2_GEODF</name>
<protein>
    <submittedName>
        <fullName evidence="5">Metallophosphoesterase</fullName>
    </submittedName>
</protein>
<dbReference type="SUPFAM" id="SSF56300">
    <property type="entry name" value="Metallo-dependent phosphatases"/>
    <property type="match status" value="1"/>
</dbReference>
<dbReference type="HOGENOM" id="CLU_025443_0_1_7"/>
<dbReference type="PANTHER" id="PTHR31302:SF31">
    <property type="entry name" value="PHOSPHODIESTERASE YAEI"/>
    <property type="match status" value="1"/>
</dbReference>
<sequence>MSLFLLSFFLIYGSLHAYVFFKAKEAMAFGNAMAAMMVVFFVIMVISPVLVRVTELHGMHPTASVIAHISYTWMGFLFLFFSASIAVKLYNLLLIVAGKLFDRGFSDFALQAVPGFYLPLLIAAVISMYGFFEARHIKAERITITSPKMPVAVKKLVVVQISDLHLGVMVGKDRLTKVLELVKAEDPDMVVSTGDLLDSQLDGLGVMVPLLQELKPPLGKFAVTGNHEVYAGLQQALSFMEKADFKILRHETAAVAGLLDLVGVDDPASLRDSRKKAPAETDLLAGLSRNRFTLLLKHRPVIEPASLGLFDLQLSGHVHKGQIFPFNLLTHLFYPVKMGLSRHPNNSSLYVSRGTGTWGPPIRFLAPPEITVITIIPAR</sequence>
<dbReference type="AlphaFoldDB" id="B9M8U2"/>
<proteinExistence type="predicted"/>
<dbReference type="InterPro" id="IPR051158">
    <property type="entry name" value="Metallophosphoesterase_sf"/>
</dbReference>
<evidence type="ECO:0000256" key="2">
    <source>
        <dbReference type="ARBA" id="ARBA00022801"/>
    </source>
</evidence>
<dbReference type="eggNOG" id="COG1408">
    <property type="taxonomic scope" value="Bacteria"/>
</dbReference>
<dbReference type="Pfam" id="PF00149">
    <property type="entry name" value="Metallophos"/>
    <property type="match status" value="1"/>
</dbReference>
<reference evidence="5 6" key="1">
    <citation type="submission" date="2009-01" db="EMBL/GenBank/DDBJ databases">
        <title>Complete sequence of Geobacter sp. FRC-32.</title>
        <authorList>
            <consortium name="US DOE Joint Genome Institute"/>
            <person name="Lucas S."/>
            <person name="Copeland A."/>
            <person name="Lapidus A."/>
            <person name="Glavina del Rio T."/>
            <person name="Dalin E."/>
            <person name="Tice H."/>
            <person name="Bruce D."/>
            <person name="Goodwin L."/>
            <person name="Pitluck S."/>
            <person name="Saunders E."/>
            <person name="Brettin T."/>
            <person name="Detter J.C."/>
            <person name="Han C."/>
            <person name="Larimer F."/>
            <person name="Land M."/>
            <person name="Hauser L."/>
            <person name="Kyrpides N."/>
            <person name="Ovchinnikova G."/>
            <person name="Kostka J."/>
            <person name="Richardson P."/>
        </authorList>
    </citation>
    <scope>NUCLEOTIDE SEQUENCE [LARGE SCALE GENOMIC DNA]</scope>
    <source>
        <strain evidence="6">DSM 22248 / JCM 15807 / FRC-32</strain>
    </source>
</reference>
<feature type="domain" description="Calcineurin-like phosphoesterase" evidence="4">
    <location>
        <begin position="158"/>
        <end position="320"/>
    </location>
</feature>
<evidence type="ECO:0000313" key="5">
    <source>
        <dbReference type="EMBL" id="ACM20438.1"/>
    </source>
</evidence>
<dbReference type="PANTHER" id="PTHR31302">
    <property type="entry name" value="TRANSMEMBRANE PROTEIN WITH METALLOPHOSPHOESTERASE DOMAIN-RELATED"/>
    <property type="match status" value="1"/>
</dbReference>
<evidence type="ECO:0000256" key="3">
    <source>
        <dbReference type="SAM" id="Phobius"/>
    </source>
</evidence>
<dbReference type="Gene3D" id="3.60.21.10">
    <property type="match status" value="1"/>
</dbReference>
<keyword evidence="3" id="KW-0812">Transmembrane</keyword>
<dbReference type="InterPro" id="IPR004843">
    <property type="entry name" value="Calcineurin-like_PHP"/>
</dbReference>
<dbReference type="GO" id="GO:0009245">
    <property type="term" value="P:lipid A biosynthetic process"/>
    <property type="evidence" value="ECO:0007669"/>
    <property type="project" value="TreeGrafter"/>
</dbReference>
<gene>
    <name evidence="5" type="ordered locus">Geob_2083</name>
</gene>
<dbReference type="KEGG" id="geo:Geob_2083"/>
<accession>B9M8U2</accession>
<dbReference type="OrthoDB" id="9780884at2"/>
<dbReference type="EMBL" id="CP001390">
    <property type="protein sequence ID" value="ACM20438.1"/>
    <property type="molecule type" value="Genomic_DNA"/>
</dbReference>
<dbReference type="GO" id="GO:0008758">
    <property type="term" value="F:UDP-2,3-diacylglucosamine hydrolase activity"/>
    <property type="evidence" value="ECO:0007669"/>
    <property type="project" value="TreeGrafter"/>
</dbReference>
<feature type="transmembrane region" description="Helical" evidence="3">
    <location>
        <begin position="71"/>
        <end position="96"/>
    </location>
</feature>
<dbReference type="GO" id="GO:0046872">
    <property type="term" value="F:metal ion binding"/>
    <property type="evidence" value="ECO:0007669"/>
    <property type="project" value="UniProtKB-KW"/>
</dbReference>
<keyword evidence="6" id="KW-1185">Reference proteome</keyword>
<evidence type="ECO:0000256" key="1">
    <source>
        <dbReference type="ARBA" id="ARBA00022723"/>
    </source>
</evidence>
<keyword evidence="3" id="KW-0472">Membrane</keyword>
<feature type="transmembrane region" description="Helical" evidence="3">
    <location>
        <begin position="27"/>
        <end position="51"/>
    </location>
</feature>
<feature type="transmembrane region" description="Helical" evidence="3">
    <location>
        <begin position="108"/>
        <end position="132"/>
    </location>
</feature>
<dbReference type="RefSeq" id="WP_012647167.1">
    <property type="nucleotide sequence ID" value="NC_011979.1"/>
</dbReference>
<dbReference type="Proteomes" id="UP000007721">
    <property type="component" value="Chromosome"/>
</dbReference>
<organism evidence="5 6">
    <name type="scientific">Geotalea daltonii (strain DSM 22248 / JCM 15807 / FRC-32)</name>
    <name type="common">Geobacter daltonii</name>
    <dbReference type="NCBI Taxonomy" id="316067"/>
    <lineage>
        <taxon>Bacteria</taxon>
        <taxon>Pseudomonadati</taxon>
        <taxon>Thermodesulfobacteriota</taxon>
        <taxon>Desulfuromonadia</taxon>
        <taxon>Geobacterales</taxon>
        <taxon>Geobacteraceae</taxon>
        <taxon>Geotalea</taxon>
    </lineage>
</organism>
<dbReference type="GO" id="GO:0016020">
    <property type="term" value="C:membrane"/>
    <property type="evidence" value="ECO:0007669"/>
    <property type="project" value="GOC"/>
</dbReference>
<dbReference type="InterPro" id="IPR029052">
    <property type="entry name" value="Metallo-depent_PP-like"/>
</dbReference>
<keyword evidence="1" id="KW-0479">Metal-binding</keyword>
<dbReference type="STRING" id="316067.Geob_2083"/>
<keyword evidence="3" id="KW-1133">Transmembrane helix</keyword>